<dbReference type="EMBL" id="QTJV01000008">
    <property type="protein sequence ID" value="RFM32865.1"/>
    <property type="molecule type" value="Genomic_DNA"/>
</dbReference>
<feature type="domain" description="Secretion system C-terminal sorting" evidence="2">
    <location>
        <begin position="102"/>
        <end position="186"/>
    </location>
</feature>
<keyword evidence="4" id="KW-1185">Reference proteome</keyword>
<evidence type="ECO:0000259" key="2">
    <source>
        <dbReference type="Pfam" id="PF18962"/>
    </source>
</evidence>
<evidence type="ECO:0000313" key="4">
    <source>
        <dbReference type="Proteomes" id="UP000261174"/>
    </source>
</evidence>
<dbReference type="AlphaFoldDB" id="A0A3E1NY85"/>
<dbReference type="Proteomes" id="UP000261174">
    <property type="component" value="Unassembled WGS sequence"/>
</dbReference>
<proteinExistence type="predicted"/>
<dbReference type="Pfam" id="PF18962">
    <property type="entry name" value="Por_Secre_tail"/>
    <property type="match status" value="1"/>
</dbReference>
<sequence>MINLRRTIFAGLLMTAMMMVAGLSYGQTATDTTPVTTVNWQTKQYTISSAGEALLVQGAFYIAYNIGEPIIFADSSLNYALWFGFEQPLGDTIAYKKDDMTIYPNPAYTSTATVKYVMSDGNGSSGISKIDIRIVNLSGQLMFTDSQTVDEKESIFVYQFDTEKYNPGIYVVTLFMDTGIKASRKFVRVRL</sequence>
<dbReference type="RefSeq" id="WP_116855302.1">
    <property type="nucleotide sequence ID" value="NZ_QTJV01000008.1"/>
</dbReference>
<dbReference type="InterPro" id="IPR026444">
    <property type="entry name" value="Secre_tail"/>
</dbReference>
<evidence type="ECO:0000313" key="3">
    <source>
        <dbReference type="EMBL" id="RFM32865.1"/>
    </source>
</evidence>
<gene>
    <name evidence="3" type="ORF">DXN04_20685</name>
</gene>
<keyword evidence="1" id="KW-0732">Signal</keyword>
<evidence type="ECO:0000256" key="1">
    <source>
        <dbReference type="SAM" id="SignalP"/>
    </source>
</evidence>
<protein>
    <submittedName>
        <fullName evidence="3">T9SS C-terminal target domain-containing protein</fullName>
    </submittedName>
</protein>
<dbReference type="OrthoDB" id="664128at2"/>
<feature type="chain" id="PRO_5017816604" evidence="1">
    <location>
        <begin position="27"/>
        <end position="191"/>
    </location>
</feature>
<comment type="caution">
    <text evidence="3">The sequence shown here is derived from an EMBL/GenBank/DDBJ whole genome shotgun (WGS) entry which is preliminary data.</text>
</comment>
<organism evidence="3 4">
    <name type="scientific">Chitinophaga silvisoli</name>
    <dbReference type="NCBI Taxonomy" id="2291814"/>
    <lineage>
        <taxon>Bacteria</taxon>
        <taxon>Pseudomonadati</taxon>
        <taxon>Bacteroidota</taxon>
        <taxon>Chitinophagia</taxon>
        <taxon>Chitinophagales</taxon>
        <taxon>Chitinophagaceae</taxon>
        <taxon>Chitinophaga</taxon>
    </lineage>
</organism>
<reference evidence="3 4" key="1">
    <citation type="submission" date="2018-08" db="EMBL/GenBank/DDBJ databases">
        <title>Chitinophaga sp. K20C18050901, a novel bacterium isolated from forest soil.</title>
        <authorList>
            <person name="Wang C."/>
        </authorList>
    </citation>
    <scope>NUCLEOTIDE SEQUENCE [LARGE SCALE GENOMIC DNA]</scope>
    <source>
        <strain evidence="3 4">K20C18050901</strain>
    </source>
</reference>
<dbReference type="NCBIfam" id="TIGR04183">
    <property type="entry name" value="Por_Secre_tail"/>
    <property type="match status" value="1"/>
</dbReference>
<accession>A0A3E1NY85</accession>
<name>A0A3E1NY85_9BACT</name>
<feature type="signal peptide" evidence="1">
    <location>
        <begin position="1"/>
        <end position="26"/>
    </location>
</feature>